<evidence type="ECO:0000256" key="5">
    <source>
        <dbReference type="SAM" id="Phobius"/>
    </source>
</evidence>
<comment type="subcellular location">
    <subcellularLocation>
        <location evidence="1">Cell membrane</location>
        <topology evidence="1">Multi-pass membrane protein</topology>
    </subcellularLocation>
</comment>
<feature type="transmembrane region" description="Helical" evidence="5">
    <location>
        <begin position="192"/>
        <end position="213"/>
    </location>
</feature>
<sequence length="905" mass="99916">MESNLFRYIWRHSRREQLGILFLVALSLPFYFLSLNLPKDIVNRGIQGQGFAGPTDTQTFLRTPVPLSETLSGEQLYFYDGMQLDQTSLLLSLSFVFLGLVIANGLFKFVINTSKGRMGERVLRRLRYQLVDRILRFPLPHLRRVKQAEAATMVKDEVEPLGGFIGDAFISPAFLGGQALTAMVFIMAQSFWLGGIALVIVLVQAGLIPKLRIPILRLGKRRQLTARELAGRVGELVDGGLEIHAHDTSNLERADISDRLGKIFEIRYEIFRRKFFVKFLNNFLSQLTPFIFYAVGGVLAIQGQLDIGALVAVIAAYKDLPGPVKELIDWEQRRQDVQIKYDTVIEQFQPPVILESERQNPDADPGPPLRQSVDLRNVTVNDDGDTPILKNVDLSLPIPARTAIVGAGASGKSQLAQVATGLFLPAGGTVLLDGRDTTNLPEAVTGRRTAYVGPESYLFPGSVGDTLLYALKHRPIRAAERAAADDQAKDAADRETAAAGNTLLDPEADWIDYDAAGVDGAAAIRQRMVAVLETVDMGTDVYRFGLSGTIDPNLRPQTAQALLEARNALAVRLQAQDLQGLVEPFDTDRYNSNATLGENLLFGTPIDPAFAPDQLADNRIAREAMQTTGLEASLVAMGLQIARTMVEIFADLEPGHPFFEQFSFIDAEELPRYKSLVAQADKVGLDALPDGQRRQLKRLPLDYVEARHRLELVGPEIERLVVATRHELDRRIVRERPEAVEVFDPERYNAAASLQDNILFGRIAHGRANAVTRIAAAIAEVLDRLDLRASVIDVGLEYQVGVAGKRLSAVQRQKLALGRALMKRPDLLVIDQATAIMDGQTEMRIMDNVLRERAEGGVIWVLHRAQQASRFDRVVAVEAGQIAEHGRYDELAGANGALDRLIADD</sequence>
<dbReference type="Pfam" id="PF00664">
    <property type="entry name" value="ABC_membrane"/>
    <property type="match status" value="1"/>
</dbReference>
<feature type="domain" description="ABC transmembrane type-1" evidence="7">
    <location>
        <begin position="77"/>
        <end position="316"/>
    </location>
</feature>
<keyword evidence="4 5" id="KW-0472">Membrane</keyword>
<dbReference type="InterPro" id="IPR036640">
    <property type="entry name" value="ABC1_TM_sf"/>
</dbReference>
<dbReference type="GO" id="GO:0140359">
    <property type="term" value="F:ABC-type transporter activity"/>
    <property type="evidence" value="ECO:0007669"/>
    <property type="project" value="InterPro"/>
</dbReference>
<reference evidence="8" key="1">
    <citation type="submission" date="2017-08" db="EMBL/GenBank/DDBJ databases">
        <authorList>
            <person name="Imhoff J.F."/>
            <person name="Rahn T."/>
            <person name="Kuenzel S."/>
            <person name="Neulinger S.C."/>
        </authorList>
    </citation>
    <scope>NUCLEOTIDE SEQUENCE</scope>
    <source>
        <strain evidence="8">DSM 9154</strain>
    </source>
</reference>
<feature type="transmembrane region" description="Helical" evidence="5">
    <location>
        <begin position="20"/>
        <end position="37"/>
    </location>
</feature>
<evidence type="ECO:0000259" key="7">
    <source>
        <dbReference type="PROSITE" id="PS50929"/>
    </source>
</evidence>
<evidence type="ECO:0000256" key="2">
    <source>
        <dbReference type="ARBA" id="ARBA00022692"/>
    </source>
</evidence>
<dbReference type="RefSeq" id="WP_027287302.1">
    <property type="nucleotide sequence ID" value="NZ_NRRE01000020.1"/>
</dbReference>
<evidence type="ECO:0000313" key="9">
    <source>
        <dbReference type="Proteomes" id="UP000778970"/>
    </source>
</evidence>
<keyword evidence="9" id="KW-1185">Reference proteome</keyword>
<feature type="domain" description="ABC transporter" evidence="6">
    <location>
        <begin position="373"/>
        <end position="904"/>
    </location>
</feature>
<evidence type="ECO:0000259" key="6">
    <source>
        <dbReference type="PROSITE" id="PS50893"/>
    </source>
</evidence>
<dbReference type="GO" id="GO:0005886">
    <property type="term" value="C:plasma membrane"/>
    <property type="evidence" value="ECO:0007669"/>
    <property type="project" value="UniProtKB-SubCell"/>
</dbReference>
<dbReference type="Gene3D" id="1.20.1560.10">
    <property type="entry name" value="ABC transporter type 1, transmembrane domain"/>
    <property type="match status" value="1"/>
</dbReference>
<feature type="transmembrane region" description="Helical" evidence="5">
    <location>
        <begin position="89"/>
        <end position="111"/>
    </location>
</feature>
<gene>
    <name evidence="8" type="ORF">CKO21_06250</name>
</gene>
<keyword evidence="3 5" id="KW-1133">Transmembrane helix</keyword>
<dbReference type="EMBL" id="NRRE01000020">
    <property type="protein sequence ID" value="MBK1696844.1"/>
    <property type="molecule type" value="Genomic_DNA"/>
</dbReference>
<dbReference type="InterPro" id="IPR039421">
    <property type="entry name" value="Type_1_exporter"/>
</dbReference>
<evidence type="ECO:0000256" key="1">
    <source>
        <dbReference type="ARBA" id="ARBA00004651"/>
    </source>
</evidence>
<evidence type="ECO:0000256" key="3">
    <source>
        <dbReference type="ARBA" id="ARBA00022989"/>
    </source>
</evidence>
<comment type="caution">
    <text evidence="8">The sequence shown here is derived from an EMBL/GenBank/DDBJ whole genome shotgun (WGS) entry which is preliminary data.</text>
</comment>
<dbReference type="SUPFAM" id="SSF90123">
    <property type="entry name" value="ABC transporter transmembrane region"/>
    <property type="match status" value="1"/>
</dbReference>
<name>A0A934QHA0_9PROT</name>
<evidence type="ECO:0008006" key="10">
    <source>
        <dbReference type="Google" id="ProtNLM"/>
    </source>
</evidence>
<dbReference type="Proteomes" id="UP000778970">
    <property type="component" value="Unassembled WGS sequence"/>
</dbReference>
<feature type="transmembrane region" description="Helical" evidence="5">
    <location>
        <begin position="279"/>
        <end position="301"/>
    </location>
</feature>
<evidence type="ECO:0000313" key="8">
    <source>
        <dbReference type="EMBL" id="MBK1696844.1"/>
    </source>
</evidence>
<dbReference type="SUPFAM" id="SSF52540">
    <property type="entry name" value="P-loop containing nucleoside triphosphate hydrolases"/>
    <property type="match status" value="1"/>
</dbReference>
<feature type="transmembrane region" description="Helical" evidence="5">
    <location>
        <begin position="164"/>
        <end position="186"/>
    </location>
</feature>
<dbReference type="PANTHER" id="PTHR43394">
    <property type="entry name" value="ATP-DEPENDENT PERMEASE MDL1, MITOCHONDRIAL"/>
    <property type="match status" value="1"/>
</dbReference>
<dbReference type="Pfam" id="PF00005">
    <property type="entry name" value="ABC_tran"/>
    <property type="match status" value="1"/>
</dbReference>
<accession>A0A934QHA0</accession>
<proteinExistence type="predicted"/>
<dbReference type="Gene3D" id="3.40.50.300">
    <property type="entry name" value="P-loop containing nucleotide triphosphate hydrolases"/>
    <property type="match status" value="2"/>
</dbReference>
<reference evidence="8" key="2">
    <citation type="journal article" date="2020" name="Microorganisms">
        <title>Osmotic Adaptation and Compatible Solute Biosynthesis of Phototrophic Bacteria as Revealed from Genome Analyses.</title>
        <authorList>
            <person name="Imhoff J.F."/>
            <person name="Rahn T."/>
            <person name="Kunzel S."/>
            <person name="Keller A."/>
            <person name="Neulinger S.C."/>
        </authorList>
    </citation>
    <scope>NUCLEOTIDE SEQUENCE</scope>
    <source>
        <strain evidence="8">DSM 9154</strain>
    </source>
</reference>
<dbReference type="AlphaFoldDB" id="A0A934QHA0"/>
<dbReference type="GO" id="GO:0005524">
    <property type="term" value="F:ATP binding"/>
    <property type="evidence" value="ECO:0007669"/>
    <property type="project" value="InterPro"/>
</dbReference>
<dbReference type="InterPro" id="IPR003439">
    <property type="entry name" value="ABC_transporter-like_ATP-bd"/>
</dbReference>
<keyword evidence="2 5" id="KW-0812">Transmembrane</keyword>
<dbReference type="InterPro" id="IPR027417">
    <property type="entry name" value="P-loop_NTPase"/>
</dbReference>
<dbReference type="PROSITE" id="PS50893">
    <property type="entry name" value="ABC_TRANSPORTER_2"/>
    <property type="match status" value="1"/>
</dbReference>
<evidence type="ECO:0000256" key="4">
    <source>
        <dbReference type="ARBA" id="ARBA00023136"/>
    </source>
</evidence>
<organism evidence="8 9">
    <name type="scientific">Rhodovibrio salinarum</name>
    <dbReference type="NCBI Taxonomy" id="1087"/>
    <lineage>
        <taxon>Bacteria</taxon>
        <taxon>Pseudomonadati</taxon>
        <taxon>Pseudomonadota</taxon>
        <taxon>Alphaproteobacteria</taxon>
        <taxon>Rhodospirillales</taxon>
        <taxon>Rhodovibrionaceae</taxon>
        <taxon>Rhodovibrio</taxon>
    </lineage>
</organism>
<dbReference type="PROSITE" id="PS50929">
    <property type="entry name" value="ABC_TM1F"/>
    <property type="match status" value="1"/>
</dbReference>
<dbReference type="GO" id="GO:0016887">
    <property type="term" value="F:ATP hydrolysis activity"/>
    <property type="evidence" value="ECO:0007669"/>
    <property type="project" value="InterPro"/>
</dbReference>
<protein>
    <recommendedName>
        <fullName evidence="10">ABC transport system ATP-binding protein</fullName>
    </recommendedName>
</protein>
<dbReference type="PANTHER" id="PTHR43394:SF1">
    <property type="entry name" value="ATP-BINDING CASSETTE SUB-FAMILY B MEMBER 10, MITOCHONDRIAL"/>
    <property type="match status" value="1"/>
</dbReference>
<dbReference type="InterPro" id="IPR011527">
    <property type="entry name" value="ABC1_TM_dom"/>
</dbReference>